<accession>A0AAQ3U364</accession>
<gene>
    <name evidence="2" type="ORF">U9M48_031513</name>
</gene>
<evidence type="ECO:0000259" key="1">
    <source>
        <dbReference type="Pfam" id="PF17919"/>
    </source>
</evidence>
<dbReference type="SUPFAM" id="SSF56672">
    <property type="entry name" value="DNA/RNA polymerases"/>
    <property type="match status" value="1"/>
</dbReference>
<keyword evidence="3" id="KW-1185">Reference proteome</keyword>
<dbReference type="InterPro" id="IPR043502">
    <property type="entry name" value="DNA/RNA_pol_sf"/>
</dbReference>
<proteinExistence type="predicted"/>
<dbReference type="AlphaFoldDB" id="A0AAQ3U364"/>
<feature type="domain" description="Reverse transcriptase/retrotransposon-derived protein RNase H-like" evidence="1">
    <location>
        <begin position="36"/>
        <end position="79"/>
    </location>
</feature>
<reference evidence="2 3" key="1">
    <citation type="submission" date="2024-02" db="EMBL/GenBank/DDBJ databases">
        <title>High-quality chromosome-scale genome assembly of Pensacola bahiagrass (Paspalum notatum Flugge var. saurae).</title>
        <authorList>
            <person name="Vega J.M."/>
            <person name="Podio M."/>
            <person name="Orjuela J."/>
            <person name="Siena L.A."/>
            <person name="Pessino S.C."/>
            <person name="Combes M.C."/>
            <person name="Mariac C."/>
            <person name="Albertini E."/>
            <person name="Pupilli F."/>
            <person name="Ortiz J.P.A."/>
            <person name="Leblanc O."/>
        </authorList>
    </citation>
    <scope>NUCLEOTIDE SEQUENCE [LARGE SCALE GENOMIC DNA]</scope>
    <source>
        <strain evidence="2">R1</strain>
        <tissue evidence="2">Leaf</tissue>
    </source>
</reference>
<protein>
    <recommendedName>
        <fullName evidence="1">Reverse transcriptase/retrotransposon-derived protein RNase H-like domain-containing protein</fullName>
    </recommendedName>
</protein>
<sequence>MPRRANVSYGLTKYLSGPHSFQGRNCGCNIQVDERQDEKAFDELKKRLTTAPILVLHDPAKKFTVSCDASKEGLGCVRCGGESYRLCFSAS</sequence>
<evidence type="ECO:0000313" key="2">
    <source>
        <dbReference type="EMBL" id="WVZ84483.1"/>
    </source>
</evidence>
<evidence type="ECO:0000313" key="3">
    <source>
        <dbReference type="Proteomes" id="UP001341281"/>
    </source>
</evidence>
<dbReference type="Proteomes" id="UP001341281">
    <property type="component" value="Chromosome 07"/>
</dbReference>
<name>A0AAQ3U364_PASNO</name>
<organism evidence="2 3">
    <name type="scientific">Paspalum notatum var. saurae</name>
    <dbReference type="NCBI Taxonomy" id="547442"/>
    <lineage>
        <taxon>Eukaryota</taxon>
        <taxon>Viridiplantae</taxon>
        <taxon>Streptophyta</taxon>
        <taxon>Embryophyta</taxon>
        <taxon>Tracheophyta</taxon>
        <taxon>Spermatophyta</taxon>
        <taxon>Magnoliopsida</taxon>
        <taxon>Liliopsida</taxon>
        <taxon>Poales</taxon>
        <taxon>Poaceae</taxon>
        <taxon>PACMAD clade</taxon>
        <taxon>Panicoideae</taxon>
        <taxon>Andropogonodae</taxon>
        <taxon>Paspaleae</taxon>
        <taxon>Paspalinae</taxon>
        <taxon>Paspalum</taxon>
    </lineage>
</organism>
<dbReference type="EMBL" id="CP144751">
    <property type="protein sequence ID" value="WVZ84483.1"/>
    <property type="molecule type" value="Genomic_DNA"/>
</dbReference>
<dbReference type="Pfam" id="PF17919">
    <property type="entry name" value="RT_RNaseH_2"/>
    <property type="match status" value="1"/>
</dbReference>
<dbReference type="InterPro" id="IPR041577">
    <property type="entry name" value="RT_RNaseH_2"/>
</dbReference>